<dbReference type="GO" id="GO:0003723">
    <property type="term" value="F:RNA binding"/>
    <property type="evidence" value="ECO:0007669"/>
    <property type="project" value="TreeGrafter"/>
</dbReference>
<accession>A0AA47P750</accession>
<dbReference type="InterPro" id="IPR008991">
    <property type="entry name" value="Translation_prot_SH3-like_sf"/>
</dbReference>
<dbReference type="InterPro" id="IPR041997">
    <property type="entry name" value="Ribosomal_eL6_KOW"/>
</dbReference>
<dbReference type="GO" id="GO:0022625">
    <property type="term" value="C:cytosolic large ribosomal subunit"/>
    <property type="evidence" value="ECO:0007669"/>
    <property type="project" value="TreeGrafter"/>
</dbReference>
<reference evidence="6" key="1">
    <citation type="journal article" date="2023" name="Front. Mar. Sci.">
        <title>A new Merluccius polli reference genome to investigate the effects of global change in West African waters.</title>
        <authorList>
            <person name="Mateo J.L."/>
            <person name="Blanco-Fernandez C."/>
            <person name="Garcia-Vazquez E."/>
            <person name="Machado-Schiaffino G."/>
        </authorList>
    </citation>
    <scope>NUCLEOTIDE SEQUENCE</scope>
    <source>
        <strain evidence="6">C29</strain>
        <tissue evidence="6">Fin</tissue>
    </source>
</reference>
<evidence type="ECO:0000256" key="2">
    <source>
        <dbReference type="ARBA" id="ARBA00023274"/>
    </source>
</evidence>
<organism evidence="6 7">
    <name type="scientific">Merluccius polli</name>
    <name type="common">Benguela hake</name>
    <name type="synonym">Merluccius cadenati</name>
    <dbReference type="NCBI Taxonomy" id="89951"/>
    <lineage>
        <taxon>Eukaryota</taxon>
        <taxon>Metazoa</taxon>
        <taxon>Chordata</taxon>
        <taxon>Craniata</taxon>
        <taxon>Vertebrata</taxon>
        <taxon>Euteleostomi</taxon>
        <taxon>Actinopterygii</taxon>
        <taxon>Neopterygii</taxon>
        <taxon>Teleostei</taxon>
        <taxon>Neoteleostei</taxon>
        <taxon>Acanthomorphata</taxon>
        <taxon>Zeiogadaria</taxon>
        <taxon>Gadariae</taxon>
        <taxon>Gadiformes</taxon>
        <taxon>Gadoidei</taxon>
        <taxon>Merlucciidae</taxon>
        <taxon>Merluccius</taxon>
    </lineage>
</organism>
<sequence>MKDRVPYKEAVKRVEEVKRGNEGKDRGEIATGNVWTQRKEQFREREKRELEEKRNLVIFIAGVINATAEPRYHPTEDAPRKLKSHGVKSFSLVERMLRTSITLLTGHHRGKGWVTIYLNVPHCLDHTSIRRPRMSHDCELNVFFKPPSGPLALNRVPLRRAHQKFVIATNTKVDVSGVKIPKTVTDAYFKKTRLRKPRHQEGEIFDTEKEAKQRKEDQKAVDSQLLPLIGKVPQLKGYLRNAFCLSNGIYPHKIIVLTQFQLKAKDCDSFI</sequence>
<dbReference type="AlphaFoldDB" id="A0AA47P750"/>
<dbReference type="CDD" id="cd13156">
    <property type="entry name" value="KOW_RPL6"/>
    <property type="match status" value="1"/>
</dbReference>
<dbReference type="InterPro" id="IPR000915">
    <property type="entry name" value="60S_ribosomal_eL6"/>
</dbReference>
<dbReference type="SUPFAM" id="SSF50104">
    <property type="entry name" value="Translation proteins SH3-like domain"/>
    <property type="match status" value="1"/>
</dbReference>
<comment type="subunit">
    <text evidence="5">Component of the large ribosomal subunit. May bind IPO9 with low affinity.</text>
</comment>
<keyword evidence="7" id="KW-1185">Reference proteome</keyword>
<keyword evidence="2" id="KW-0687">Ribonucleoprotein</keyword>
<dbReference type="Proteomes" id="UP001174136">
    <property type="component" value="Unassembled WGS sequence"/>
</dbReference>
<dbReference type="GO" id="GO:0003735">
    <property type="term" value="F:structural constituent of ribosome"/>
    <property type="evidence" value="ECO:0007669"/>
    <property type="project" value="InterPro"/>
</dbReference>
<dbReference type="GO" id="GO:0002181">
    <property type="term" value="P:cytoplasmic translation"/>
    <property type="evidence" value="ECO:0007669"/>
    <property type="project" value="TreeGrafter"/>
</dbReference>
<proteinExistence type="predicted"/>
<dbReference type="Pfam" id="PF01159">
    <property type="entry name" value="Ribosomal_L6e"/>
    <property type="match status" value="1"/>
</dbReference>
<keyword evidence="1 6" id="KW-0689">Ribosomal protein</keyword>
<evidence type="ECO:0000256" key="5">
    <source>
        <dbReference type="ARBA" id="ARBA00046388"/>
    </source>
</evidence>
<dbReference type="PANTHER" id="PTHR10715">
    <property type="entry name" value="60S RIBOSOMAL PROTEIN L6"/>
    <property type="match status" value="1"/>
</dbReference>
<evidence type="ECO:0000313" key="7">
    <source>
        <dbReference type="Proteomes" id="UP001174136"/>
    </source>
</evidence>
<evidence type="ECO:0000256" key="1">
    <source>
        <dbReference type="ARBA" id="ARBA00022980"/>
    </source>
</evidence>
<evidence type="ECO:0000313" key="6">
    <source>
        <dbReference type="EMBL" id="KAK0153576.1"/>
    </source>
</evidence>
<gene>
    <name evidence="6" type="primary">RPL6</name>
    <name evidence="6" type="ORF">N1851_004642</name>
</gene>
<evidence type="ECO:0000256" key="3">
    <source>
        <dbReference type="ARBA" id="ARBA00035233"/>
    </source>
</evidence>
<name>A0AA47P750_MERPO</name>
<dbReference type="GO" id="GO:0000027">
    <property type="term" value="P:ribosomal large subunit assembly"/>
    <property type="evidence" value="ECO:0007669"/>
    <property type="project" value="TreeGrafter"/>
</dbReference>
<protein>
    <recommendedName>
        <fullName evidence="3">Large ribosomal subunit protein eL6</fullName>
    </recommendedName>
    <alternativeName>
        <fullName evidence="4">60S ribosomal protein L6</fullName>
    </alternativeName>
</protein>
<evidence type="ECO:0000256" key="4">
    <source>
        <dbReference type="ARBA" id="ARBA00035351"/>
    </source>
</evidence>
<comment type="caution">
    <text evidence="6">The sequence shown here is derived from an EMBL/GenBank/DDBJ whole genome shotgun (WGS) entry which is preliminary data.</text>
</comment>
<dbReference type="PANTHER" id="PTHR10715:SF0">
    <property type="entry name" value="LARGE RIBOSOMAL SUBUNIT PROTEIN EL6"/>
    <property type="match status" value="1"/>
</dbReference>
<dbReference type="EMBL" id="JAOPHQ010000693">
    <property type="protein sequence ID" value="KAK0153576.1"/>
    <property type="molecule type" value="Genomic_DNA"/>
</dbReference>